<dbReference type="RefSeq" id="WP_157682143.1">
    <property type="nucleotide sequence ID" value="NZ_LT629740.1"/>
</dbReference>
<dbReference type="PROSITE" id="PS51257">
    <property type="entry name" value="PROKAR_LIPOPROTEIN"/>
    <property type="match status" value="1"/>
</dbReference>
<keyword evidence="1" id="KW-0732">Signal</keyword>
<reference evidence="2 3" key="1">
    <citation type="submission" date="2016-10" db="EMBL/GenBank/DDBJ databases">
        <authorList>
            <person name="de Groot N.N."/>
        </authorList>
    </citation>
    <scope>NUCLEOTIDE SEQUENCE [LARGE SCALE GENOMIC DNA]</scope>
    <source>
        <strain evidence="2 3">MP1X4</strain>
    </source>
</reference>
<keyword evidence="3" id="KW-1185">Reference proteome</keyword>
<evidence type="ECO:0000313" key="2">
    <source>
        <dbReference type="EMBL" id="SDT20316.1"/>
    </source>
</evidence>
<sequence>MKTFRRSMLSLLVLGALGCTKGTVNSNNTAPTDQAADLVTTSLAVNTDGAFNTISDVSVEAQVKVSIDTLCGTVWADSITRKTPTGQVPSYSYTAKYSYTLNCNPNSNTFSGSTTAISSYSGSFTGPNLSSTNSGSSNFTLSGLGKSSTTLGLSGEYKRAGSYQSKTDSGSNSVDVVVTDLVLTKPQHIIKSGTATITVSGMSTKTGSFSFNGVLVFNGGNTATLTLNGTVYTIDLATGIKTRH</sequence>
<accession>A0A1H1YH19</accession>
<feature type="chain" id="PRO_5009266552" evidence="1">
    <location>
        <begin position="27"/>
        <end position="244"/>
    </location>
</feature>
<protein>
    <submittedName>
        <fullName evidence="2">Uncharacterized protein</fullName>
    </submittedName>
</protein>
<organism evidence="2 3">
    <name type="scientific">Mucilaginibacter mallensis</name>
    <dbReference type="NCBI Taxonomy" id="652787"/>
    <lineage>
        <taxon>Bacteria</taxon>
        <taxon>Pseudomonadati</taxon>
        <taxon>Bacteroidota</taxon>
        <taxon>Sphingobacteriia</taxon>
        <taxon>Sphingobacteriales</taxon>
        <taxon>Sphingobacteriaceae</taxon>
        <taxon>Mucilaginibacter</taxon>
    </lineage>
</organism>
<dbReference type="AlphaFoldDB" id="A0A1H1YH19"/>
<evidence type="ECO:0000313" key="3">
    <source>
        <dbReference type="Proteomes" id="UP000199679"/>
    </source>
</evidence>
<dbReference type="Proteomes" id="UP000199679">
    <property type="component" value="Chromosome I"/>
</dbReference>
<evidence type="ECO:0000256" key="1">
    <source>
        <dbReference type="SAM" id="SignalP"/>
    </source>
</evidence>
<feature type="signal peptide" evidence="1">
    <location>
        <begin position="1"/>
        <end position="26"/>
    </location>
</feature>
<dbReference type="OrthoDB" id="977243at2"/>
<gene>
    <name evidence="2" type="ORF">SAMN05216490_2726</name>
</gene>
<dbReference type="EMBL" id="LT629740">
    <property type="protein sequence ID" value="SDT20316.1"/>
    <property type="molecule type" value="Genomic_DNA"/>
</dbReference>
<dbReference type="STRING" id="652787.SAMN05216490_2726"/>
<proteinExistence type="predicted"/>
<name>A0A1H1YH19_MUCMA</name>